<keyword evidence="3" id="KW-1185">Reference proteome</keyword>
<feature type="region of interest" description="Disordered" evidence="1">
    <location>
        <begin position="110"/>
        <end position="143"/>
    </location>
</feature>
<sequence>MECLGENERIRKNIATAPAKVIQAFHKLVFGEAGDRKNRNRLRSFSGFTFQDGGSDYHGKVALIQETFTERDLIAICNILCLDYGGLKEDIAKRICKSLMDFHILCQNDDDSDDDGDDDEDASSKSDYVPANGMGNENTGGVNEVGNVGFHARRNELPVIQQEREAARRRDFALTFRDVEGSIRNFDGSDAYPVERWIADFEDTTTLFGWTEMQQLIFARIRTVVPGSYYYFELLHPVKKILTSIKDNISYIEIAVNIDGLPLSKSSLQQFWPILGSVIPYSNIFVIGIYYGYEKPSDSNDHRAVSNISECLVTQLKCYVPTEFARKPRKLDCVKLWKATEYKLILLYTSPLAYKSVLKKDIYYHFLTLHVIVRILSSEELHEYLAYVQDLILFFVKTFIKLYGIENVSHNVHSLIHLVDDVKKFGSLDNFSAFKFENCMQVLKNYDTYIVHTYSDLKSWPLQNVTKKYVRLPYENENYTVFSLIHGKL</sequence>
<dbReference type="PANTHER" id="PTHR33053:SF25">
    <property type="entry name" value="TRANSPOSASE DOMAIN-CONTAINING PROTEIN"/>
    <property type="match status" value="1"/>
</dbReference>
<evidence type="ECO:0000256" key="1">
    <source>
        <dbReference type="SAM" id="MobiDB-lite"/>
    </source>
</evidence>
<proteinExistence type="predicted"/>
<reference evidence="2 3" key="1">
    <citation type="submission" date="2015-09" db="EMBL/GenBank/DDBJ databases">
        <title>Trachymyrmex cornetzi WGS genome.</title>
        <authorList>
            <person name="Nygaard S."/>
            <person name="Hu H."/>
            <person name="Boomsma J."/>
            <person name="Zhang G."/>
        </authorList>
    </citation>
    <scope>NUCLEOTIDE SEQUENCE [LARGE SCALE GENOMIC DNA]</scope>
    <source>
        <strain evidence="2">Tcor2-1</strain>
        <tissue evidence="2">Whole body</tissue>
    </source>
</reference>
<evidence type="ECO:0000313" key="2">
    <source>
        <dbReference type="EMBL" id="KYN11044.1"/>
    </source>
</evidence>
<feature type="compositionally biased region" description="Low complexity" evidence="1">
    <location>
        <begin position="132"/>
        <end position="143"/>
    </location>
</feature>
<dbReference type="Proteomes" id="UP000078492">
    <property type="component" value="Unassembled WGS sequence"/>
</dbReference>
<dbReference type="STRING" id="471704.A0A151IUD9"/>
<accession>A0A151IUD9</accession>
<feature type="compositionally biased region" description="Acidic residues" evidence="1">
    <location>
        <begin position="110"/>
        <end position="121"/>
    </location>
</feature>
<evidence type="ECO:0008006" key="4">
    <source>
        <dbReference type="Google" id="ProtNLM"/>
    </source>
</evidence>
<organism evidence="2 3">
    <name type="scientific">Trachymyrmex cornetzi</name>
    <dbReference type="NCBI Taxonomy" id="471704"/>
    <lineage>
        <taxon>Eukaryota</taxon>
        <taxon>Metazoa</taxon>
        <taxon>Ecdysozoa</taxon>
        <taxon>Arthropoda</taxon>
        <taxon>Hexapoda</taxon>
        <taxon>Insecta</taxon>
        <taxon>Pterygota</taxon>
        <taxon>Neoptera</taxon>
        <taxon>Endopterygota</taxon>
        <taxon>Hymenoptera</taxon>
        <taxon>Apocrita</taxon>
        <taxon>Aculeata</taxon>
        <taxon>Formicoidea</taxon>
        <taxon>Formicidae</taxon>
        <taxon>Myrmicinae</taxon>
        <taxon>Trachymyrmex</taxon>
    </lineage>
</organism>
<dbReference type="EMBL" id="KQ980961">
    <property type="protein sequence ID" value="KYN11044.1"/>
    <property type="molecule type" value="Genomic_DNA"/>
</dbReference>
<protein>
    <recommendedName>
        <fullName evidence="4">DUF4218 domain-containing protein</fullName>
    </recommendedName>
</protein>
<name>A0A151IUD9_9HYME</name>
<dbReference type="AlphaFoldDB" id="A0A151IUD9"/>
<evidence type="ECO:0000313" key="3">
    <source>
        <dbReference type="Proteomes" id="UP000078492"/>
    </source>
</evidence>
<gene>
    <name evidence="2" type="ORF">ALC57_16823</name>
</gene>
<dbReference type="PANTHER" id="PTHR33053">
    <property type="entry name" value="PROTEIN, PUTATIVE-RELATED"/>
    <property type="match status" value="1"/>
</dbReference>